<evidence type="ECO:0000256" key="1">
    <source>
        <dbReference type="SAM" id="MobiDB-lite"/>
    </source>
</evidence>
<keyword evidence="3" id="KW-1185">Reference proteome</keyword>
<comment type="caution">
    <text evidence="2">The sequence shown here is derived from an EMBL/GenBank/DDBJ whole genome shotgun (WGS) entry which is preliminary data.</text>
</comment>
<dbReference type="AlphaFoldDB" id="A0AAV7TPU9"/>
<feature type="non-terminal residue" evidence="2">
    <location>
        <position position="73"/>
    </location>
</feature>
<evidence type="ECO:0000313" key="2">
    <source>
        <dbReference type="EMBL" id="KAJ1178705.1"/>
    </source>
</evidence>
<dbReference type="EMBL" id="JANPWB010000006">
    <property type="protein sequence ID" value="KAJ1178705.1"/>
    <property type="molecule type" value="Genomic_DNA"/>
</dbReference>
<reference evidence="2" key="1">
    <citation type="journal article" date="2022" name="bioRxiv">
        <title>Sequencing and chromosome-scale assembly of the giantPleurodeles waltlgenome.</title>
        <authorList>
            <person name="Brown T."/>
            <person name="Elewa A."/>
            <person name="Iarovenko S."/>
            <person name="Subramanian E."/>
            <person name="Araus A.J."/>
            <person name="Petzold A."/>
            <person name="Susuki M."/>
            <person name="Suzuki K.-i.T."/>
            <person name="Hayashi T."/>
            <person name="Toyoda A."/>
            <person name="Oliveira C."/>
            <person name="Osipova E."/>
            <person name="Leigh N.D."/>
            <person name="Simon A."/>
            <person name="Yun M.H."/>
        </authorList>
    </citation>
    <scope>NUCLEOTIDE SEQUENCE</scope>
    <source>
        <strain evidence="2">20211129_DDA</strain>
        <tissue evidence="2">Liver</tissue>
    </source>
</reference>
<name>A0AAV7TPU9_PLEWA</name>
<organism evidence="2 3">
    <name type="scientific">Pleurodeles waltl</name>
    <name type="common">Iberian ribbed newt</name>
    <dbReference type="NCBI Taxonomy" id="8319"/>
    <lineage>
        <taxon>Eukaryota</taxon>
        <taxon>Metazoa</taxon>
        <taxon>Chordata</taxon>
        <taxon>Craniata</taxon>
        <taxon>Vertebrata</taxon>
        <taxon>Euteleostomi</taxon>
        <taxon>Amphibia</taxon>
        <taxon>Batrachia</taxon>
        <taxon>Caudata</taxon>
        <taxon>Salamandroidea</taxon>
        <taxon>Salamandridae</taxon>
        <taxon>Pleurodelinae</taxon>
        <taxon>Pleurodeles</taxon>
    </lineage>
</organism>
<dbReference type="Proteomes" id="UP001066276">
    <property type="component" value="Chromosome 3_2"/>
</dbReference>
<evidence type="ECO:0000313" key="3">
    <source>
        <dbReference type="Proteomes" id="UP001066276"/>
    </source>
</evidence>
<sequence length="73" mass="8649">SGIRRQQGRQREEERVTRRDLQKPAHPPEGERDRDPPLEHHQSCGLLNPDEIRFKIPPSLLPQEKTEFYILLL</sequence>
<proteinExistence type="predicted"/>
<feature type="non-terminal residue" evidence="2">
    <location>
        <position position="1"/>
    </location>
</feature>
<accession>A0AAV7TPU9</accession>
<protein>
    <submittedName>
        <fullName evidence="2">Uncharacterized protein</fullName>
    </submittedName>
</protein>
<gene>
    <name evidence="2" type="ORF">NDU88_003947</name>
</gene>
<feature type="region of interest" description="Disordered" evidence="1">
    <location>
        <begin position="1"/>
        <end position="45"/>
    </location>
</feature>
<feature type="compositionally biased region" description="Basic and acidic residues" evidence="1">
    <location>
        <begin position="9"/>
        <end position="42"/>
    </location>
</feature>